<organism evidence="2 3">
    <name type="scientific">Ancylobacter novellus (strain ATCC 8093 / DSM 506 / JCM 20403 / CCM 1077 / IAM 12100 / NBRC 12443 / NCIMB 10456)</name>
    <name type="common">Starkeya novella</name>
    <dbReference type="NCBI Taxonomy" id="639283"/>
    <lineage>
        <taxon>Bacteria</taxon>
        <taxon>Pseudomonadati</taxon>
        <taxon>Pseudomonadota</taxon>
        <taxon>Alphaproteobacteria</taxon>
        <taxon>Hyphomicrobiales</taxon>
        <taxon>Xanthobacteraceae</taxon>
        <taxon>Ancylobacter</taxon>
    </lineage>
</organism>
<evidence type="ECO:0000313" key="2">
    <source>
        <dbReference type="EMBL" id="ADH90820.1"/>
    </source>
</evidence>
<dbReference type="RefSeq" id="WP_013168321.1">
    <property type="nucleotide sequence ID" value="NC_014217.1"/>
</dbReference>
<dbReference type="EMBL" id="CP002026">
    <property type="protein sequence ID" value="ADH90820.1"/>
    <property type="molecule type" value="Genomic_DNA"/>
</dbReference>
<proteinExistence type="predicted"/>
<name>D7AA33_ANCN5</name>
<dbReference type="KEGG" id="sno:Snov_3546"/>
<evidence type="ECO:0000256" key="1">
    <source>
        <dbReference type="SAM" id="SignalP"/>
    </source>
</evidence>
<keyword evidence="3" id="KW-1185">Reference proteome</keyword>
<dbReference type="HOGENOM" id="CLU_197617_0_0_5"/>
<protein>
    <submittedName>
        <fullName evidence="2">Uncharacterized protein</fullName>
    </submittedName>
</protein>
<sequence>MNKIVFALAALSVLAAAGSADARERYRHEEPGWNPNAASFGTGRVVEGRNAATVAPTFSGVESYITQSIEQDARSSR</sequence>
<feature type="chain" id="PRO_5003092667" evidence="1">
    <location>
        <begin position="23"/>
        <end position="77"/>
    </location>
</feature>
<evidence type="ECO:0000313" key="3">
    <source>
        <dbReference type="Proteomes" id="UP000006633"/>
    </source>
</evidence>
<feature type="signal peptide" evidence="1">
    <location>
        <begin position="1"/>
        <end position="22"/>
    </location>
</feature>
<keyword evidence="1" id="KW-0732">Signal</keyword>
<accession>D7AA33</accession>
<dbReference type="Proteomes" id="UP000006633">
    <property type="component" value="Chromosome"/>
</dbReference>
<reference evidence="2 3" key="1">
    <citation type="journal article" date="2012" name="Stand. Genomic Sci.">
        <title>Complete genome sequence of the facultatively chemolithoautotrophic and methylotrophic alpha Proteobacterium Starkeya novella type strain (ATCC 8093(T)).</title>
        <authorList>
            <person name="Kappler U."/>
            <person name="Davenport K."/>
            <person name="Beatson S."/>
            <person name="Lucas S."/>
            <person name="Lapidus A."/>
            <person name="Copeland A."/>
            <person name="Berry K.W."/>
            <person name="Glavina Del Rio T."/>
            <person name="Hammon N."/>
            <person name="Dalin E."/>
            <person name="Tice H."/>
            <person name="Pitluck S."/>
            <person name="Richardson P."/>
            <person name="Bruce D."/>
            <person name="Goodwin L.A."/>
            <person name="Han C."/>
            <person name="Tapia R."/>
            <person name="Detter J.C."/>
            <person name="Chang Y.J."/>
            <person name="Jeffries C.D."/>
            <person name="Land M."/>
            <person name="Hauser L."/>
            <person name="Kyrpides N.C."/>
            <person name="Goker M."/>
            <person name="Ivanova N."/>
            <person name="Klenk H.P."/>
            <person name="Woyke T."/>
        </authorList>
    </citation>
    <scope>NUCLEOTIDE SEQUENCE [LARGE SCALE GENOMIC DNA]</scope>
    <source>
        <strain evidence="3">ATCC 8093 / DSM 506 / JCM 20403 / CCM 1077 / IAM 12100 / NBRC 12443 / NCIMB 10456</strain>
    </source>
</reference>
<gene>
    <name evidence="2" type="ordered locus">Snov_3546</name>
</gene>
<dbReference type="AlphaFoldDB" id="D7AA33"/>